<proteinExistence type="predicted"/>
<evidence type="ECO:0000313" key="2">
    <source>
        <dbReference type="EMBL" id="MBB5823451.1"/>
    </source>
</evidence>
<evidence type="ECO:0000313" key="3">
    <source>
        <dbReference type="Proteomes" id="UP000540685"/>
    </source>
</evidence>
<dbReference type="RefSeq" id="WP_184547026.1">
    <property type="nucleotide sequence ID" value="NZ_JACHMP010000001.1"/>
</dbReference>
<feature type="region of interest" description="Disordered" evidence="1">
    <location>
        <begin position="27"/>
        <end position="85"/>
    </location>
</feature>
<comment type="caution">
    <text evidence="2">The sequence shown here is derived from an EMBL/GenBank/DDBJ whole genome shotgun (WGS) entry which is preliminary data.</text>
</comment>
<organism evidence="2 3">
    <name type="scientific">Streptosporangium becharense</name>
    <dbReference type="NCBI Taxonomy" id="1816182"/>
    <lineage>
        <taxon>Bacteria</taxon>
        <taxon>Bacillati</taxon>
        <taxon>Actinomycetota</taxon>
        <taxon>Actinomycetes</taxon>
        <taxon>Streptosporangiales</taxon>
        <taxon>Streptosporangiaceae</taxon>
        <taxon>Streptosporangium</taxon>
    </lineage>
</organism>
<keyword evidence="3" id="KW-1185">Reference proteome</keyword>
<gene>
    <name evidence="2" type="ORF">F4562_006513</name>
</gene>
<evidence type="ECO:0000256" key="1">
    <source>
        <dbReference type="SAM" id="MobiDB-lite"/>
    </source>
</evidence>
<dbReference type="EMBL" id="JACHMP010000001">
    <property type="protein sequence ID" value="MBB5823451.1"/>
    <property type="molecule type" value="Genomic_DNA"/>
</dbReference>
<protein>
    <submittedName>
        <fullName evidence="2">Uncharacterized protein</fullName>
    </submittedName>
</protein>
<dbReference type="Proteomes" id="UP000540685">
    <property type="component" value="Unassembled WGS sequence"/>
</dbReference>
<reference evidence="2 3" key="1">
    <citation type="submission" date="2020-08" db="EMBL/GenBank/DDBJ databases">
        <title>Sequencing the genomes of 1000 actinobacteria strains.</title>
        <authorList>
            <person name="Klenk H.-P."/>
        </authorList>
    </citation>
    <scope>NUCLEOTIDE SEQUENCE [LARGE SCALE GENOMIC DNA]</scope>
    <source>
        <strain evidence="2 3">DSM 46887</strain>
    </source>
</reference>
<sequence length="113" mass="11163">MITPAENAISSGGRSAAAFAFDRSAHDAPSAGLGTAVVPGTPGIRPSAGVRADPDLAGRGPGRAGLGLAGRRVPGGARRDRPVARPGLRRRGAIAEAGEHVLAPDIVDQSVAG</sequence>
<accession>A0A7W9MK80</accession>
<feature type="compositionally biased region" description="Gly residues" evidence="1">
    <location>
        <begin position="59"/>
        <end position="68"/>
    </location>
</feature>
<dbReference type="AlphaFoldDB" id="A0A7W9MK80"/>
<name>A0A7W9MK80_9ACTN</name>